<dbReference type="PROSITE" id="PS51257">
    <property type="entry name" value="PROKAR_LIPOPROTEIN"/>
    <property type="match status" value="1"/>
</dbReference>
<dbReference type="SUPFAM" id="SSF53955">
    <property type="entry name" value="Lysozyme-like"/>
    <property type="match status" value="1"/>
</dbReference>
<proteinExistence type="inferred from homology"/>
<dbReference type="InterPro" id="IPR011098">
    <property type="entry name" value="G5_dom"/>
</dbReference>
<dbReference type="Gene3D" id="1.10.530.10">
    <property type="match status" value="1"/>
</dbReference>
<dbReference type="Pfam" id="PF03990">
    <property type="entry name" value="DUF348"/>
    <property type="match status" value="1"/>
</dbReference>
<dbReference type="Gene3D" id="2.20.230.10">
    <property type="entry name" value="Resuscitation-promoting factor rpfb"/>
    <property type="match status" value="1"/>
</dbReference>
<reference evidence="6" key="1">
    <citation type="submission" date="2023-03" db="EMBL/GenBank/DDBJ databases">
        <title>Actinoallomurus iriomotensis NBRC 103684.</title>
        <authorList>
            <person name="Ichikawa N."/>
            <person name="Sato H."/>
            <person name="Tonouchi N."/>
        </authorList>
    </citation>
    <scope>NUCLEOTIDE SEQUENCE</scope>
    <source>
        <strain evidence="6">NBRC 103684</strain>
    </source>
</reference>
<evidence type="ECO:0000256" key="4">
    <source>
        <dbReference type="SAM" id="SignalP"/>
    </source>
</evidence>
<accession>A0A9W6SBL0</accession>
<dbReference type="Pfam" id="PF06737">
    <property type="entry name" value="Transglycosylas"/>
    <property type="match status" value="1"/>
</dbReference>
<dbReference type="AlphaFoldDB" id="A0A9W6SBL0"/>
<dbReference type="InterPro" id="IPR010618">
    <property type="entry name" value="RPF"/>
</dbReference>
<evidence type="ECO:0000313" key="6">
    <source>
        <dbReference type="EMBL" id="GLY90889.1"/>
    </source>
</evidence>
<dbReference type="Proteomes" id="UP001165074">
    <property type="component" value="Unassembled WGS sequence"/>
</dbReference>
<dbReference type="SMART" id="SM01208">
    <property type="entry name" value="G5"/>
    <property type="match status" value="1"/>
</dbReference>
<dbReference type="Pfam" id="PF07501">
    <property type="entry name" value="G5"/>
    <property type="match status" value="1"/>
</dbReference>
<feature type="chain" id="PRO_5040913303" description="G5 domain-containing protein" evidence="4">
    <location>
        <begin position="20"/>
        <end position="261"/>
    </location>
</feature>
<dbReference type="CDD" id="cd13925">
    <property type="entry name" value="RPF"/>
    <property type="match status" value="1"/>
</dbReference>
<dbReference type="PROSITE" id="PS51109">
    <property type="entry name" value="G5"/>
    <property type="match status" value="1"/>
</dbReference>
<evidence type="ECO:0000256" key="3">
    <source>
        <dbReference type="ARBA" id="ARBA00022801"/>
    </source>
</evidence>
<organism evidence="6 7">
    <name type="scientific">Actinoallomurus iriomotensis</name>
    <dbReference type="NCBI Taxonomy" id="478107"/>
    <lineage>
        <taxon>Bacteria</taxon>
        <taxon>Bacillati</taxon>
        <taxon>Actinomycetota</taxon>
        <taxon>Actinomycetes</taxon>
        <taxon>Streptosporangiales</taxon>
        <taxon>Thermomonosporaceae</taxon>
        <taxon>Actinoallomurus</taxon>
    </lineage>
</organism>
<keyword evidence="2 4" id="KW-0732">Signal</keyword>
<gene>
    <name evidence="6" type="ORF">Airi02_088180</name>
</gene>
<dbReference type="GO" id="GO:0016787">
    <property type="term" value="F:hydrolase activity"/>
    <property type="evidence" value="ECO:0007669"/>
    <property type="project" value="UniProtKB-KW"/>
</dbReference>
<sequence>MRLSVVITGLALVAVAATASGCGSSKPEQAKAAVVPSPTPTPRKVVVVVDHKKKAETMTTAGTVRAVLAQVGVQLGPHDLVTPPADAAPAATVKVLRLLSDPVTKVVKIPAPIVRKKSSKVPAFSQKVLRKGRTGLKQVQVAYVRRKGKKVKAIIAQKIKRKPVSQIIAVGPQPTGVGSAARLNWSGLAKCESGGNPRAVNPAGYYGLYQFNRQSWATVGGSGLPSQASAAEQTYRAQLLYNRVNGNWQGQWPNCGRYLFS</sequence>
<evidence type="ECO:0000256" key="2">
    <source>
        <dbReference type="ARBA" id="ARBA00022729"/>
    </source>
</evidence>
<feature type="signal peptide" evidence="4">
    <location>
        <begin position="1"/>
        <end position="19"/>
    </location>
</feature>
<evidence type="ECO:0000313" key="7">
    <source>
        <dbReference type="Proteomes" id="UP001165074"/>
    </source>
</evidence>
<feature type="domain" description="G5" evidence="5">
    <location>
        <begin position="95"/>
        <end position="174"/>
    </location>
</feature>
<dbReference type="InterPro" id="IPR007137">
    <property type="entry name" value="DUF348"/>
</dbReference>
<keyword evidence="3" id="KW-0378">Hydrolase</keyword>
<evidence type="ECO:0000256" key="1">
    <source>
        <dbReference type="ARBA" id="ARBA00010830"/>
    </source>
</evidence>
<dbReference type="EMBL" id="BSTK01000018">
    <property type="protein sequence ID" value="GLY90889.1"/>
    <property type="molecule type" value="Genomic_DNA"/>
</dbReference>
<dbReference type="InterPro" id="IPR023346">
    <property type="entry name" value="Lysozyme-like_dom_sf"/>
</dbReference>
<comment type="caution">
    <text evidence="6">The sequence shown here is derived from an EMBL/GenBank/DDBJ whole genome shotgun (WGS) entry which is preliminary data.</text>
</comment>
<dbReference type="RefSeq" id="WP_285582120.1">
    <property type="nucleotide sequence ID" value="NZ_BSTK01000018.1"/>
</dbReference>
<evidence type="ECO:0000259" key="5">
    <source>
        <dbReference type="PROSITE" id="PS51109"/>
    </source>
</evidence>
<comment type="similarity">
    <text evidence="1">Belongs to the transglycosylase family. Rpf subfamily.</text>
</comment>
<name>A0A9W6SBL0_9ACTN</name>
<keyword evidence="7" id="KW-1185">Reference proteome</keyword>
<protein>
    <recommendedName>
        <fullName evidence="5">G5 domain-containing protein</fullName>
    </recommendedName>
</protein>